<dbReference type="SUPFAM" id="SSF140741">
    <property type="entry name" value="RUN domain-like"/>
    <property type="match status" value="1"/>
</dbReference>
<sequence>MMQEVSIEDGDEWELSNDQCEGEQPDWEYSPSRSGDEKEETERLKKLEEEQEQLNASLIALTSHFAQVQFRLKQIVESPQEEKEKLLKELEEFAFRGIPDIRSIEDLEREPQNIIEVDHEEKLAKQRTQQKELIAKLKDQLEDLEKYAYETGEAGLPQSMVLERQSVIIEQIKGRIPLPLDQLHSCSPEELRSQVDQALKQIIYPARMKEQLVSQLKTQITDLERFIQFLQGDGTNNCTCNCPKHGKNTSKGLELHKATCKSSKGTFNYPKLIKDESHSLLQRVSTLMHMLTISFGCGSQVVFQRNILKKSPLGTHWGDLRAQLEVALSHVIELASSQEPPCEDSDYTSDSEDMPIIQCNEKLTTAVRKELCTALRNLLEHGLGATGKSSNSHFKAFVCAALNQKKLVSWLRMILRNRHLVEMCYQEWSYVIRTGFDDAFKSLDRLTLYDFDLPVDLAVRQLQNIRDAF</sequence>
<organism evidence="4 5">
    <name type="scientific">Cordylochernes scorpioides</name>
    <dbReference type="NCBI Taxonomy" id="51811"/>
    <lineage>
        <taxon>Eukaryota</taxon>
        <taxon>Metazoa</taxon>
        <taxon>Ecdysozoa</taxon>
        <taxon>Arthropoda</taxon>
        <taxon>Chelicerata</taxon>
        <taxon>Arachnida</taxon>
        <taxon>Pseudoscorpiones</taxon>
        <taxon>Cheliferoidea</taxon>
        <taxon>Chernetidae</taxon>
        <taxon>Cordylochernes</taxon>
    </lineage>
</organism>
<evidence type="ECO:0000313" key="5">
    <source>
        <dbReference type="Proteomes" id="UP001235939"/>
    </source>
</evidence>
<gene>
    <name evidence="4" type="ORF">LAZ67_18002109</name>
</gene>
<dbReference type="Proteomes" id="UP001235939">
    <property type="component" value="Chromosome 18"/>
</dbReference>
<feature type="region of interest" description="Disordered" evidence="2">
    <location>
        <begin position="1"/>
        <end position="44"/>
    </location>
</feature>
<feature type="coiled-coil region" evidence="1">
    <location>
        <begin position="120"/>
        <end position="147"/>
    </location>
</feature>
<feature type="domain" description="RUN" evidence="3">
    <location>
        <begin position="278"/>
        <end position="458"/>
    </location>
</feature>
<evidence type="ECO:0000313" key="4">
    <source>
        <dbReference type="EMBL" id="UYV80235.1"/>
    </source>
</evidence>
<dbReference type="PROSITE" id="PS50826">
    <property type="entry name" value="RUN"/>
    <property type="match status" value="1"/>
</dbReference>
<reference evidence="4 5" key="1">
    <citation type="submission" date="2022-01" db="EMBL/GenBank/DDBJ databases">
        <title>A chromosomal length assembly of Cordylochernes scorpioides.</title>
        <authorList>
            <person name="Zeh D."/>
            <person name="Zeh J."/>
        </authorList>
    </citation>
    <scope>NUCLEOTIDE SEQUENCE [LARGE SCALE GENOMIC DNA]</scope>
    <source>
        <strain evidence="4">IN4F17</strain>
        <tissue evidence="4">Whole Body</tissue>
    </source>
</reference>
<dbReference type="PANTHER" id="PTHR15591:SF19">
    <property type="entry name" value="RUN DOMAIN-CONTAINING PROTEIN 1 ISOFORM X1"/>
    <property type="match status" value="1"/>
</dbReference>
<feature type="compositionally biased region" description="Acidic residues" evidence="2">
    <location>
        <begin position="1"/>
        <end position="26"/>
    </location>
</feature>
<accession>A0ABY6LL48</accession>
<protein>
    <submittedName>
        <fullName evidence="4">RUNDC1</fullName>
    </submittedName>
</protein>
<keyword evidence="5" id="KW-1185">Reference proteome</keyword>
<dbReference type="Gene3D" id="1.20.58.900">
    <property type="match status" value="2"/>
</dbReference>
<dbReference type="Pfam" id="PF26030">
    <property type="entry name" value="RUNDC1"/>
    <property type="match status" value="1"/>
</dbReference>
<keyword evidence="1" id="KW-0175">Coiled coil</keyword>
<dbReference type="SMART" id="SM00593">
    <property type="entry name" value="RUN"/>
    <property type="match status" value="1"/>
</dbReference>
<evidence type="ECO:0000259" key="3">
    <source>
        <dbReference type="PROSITE" id="PS50826"/>
    </source>
</evidence>
<dbReference type="InterPro" id="IPR037213">
    <property type="entry name" value="Run_dom_sf"/>
</dbReference>
<dbReference type="Pfam" id="PF02759">
    <property type="entry name" value="RUN"/>
    <property type="match status" value="1"/>
</dbReference>
<feature type="compositionally biased region" description="Basic and acidic residues" evidence="2">
    <location>
        <begin position="34"/>
        <end position="44"/>
    </location>
</feature>
<dbReference type="InterPro" id="IPR058732">
    <property type="entry name" value="RUNDC1_M"/>
</dbReference>
<evidence type="ECO:0000256" key="1">
    <source>
        <dbReference type="SAM" id="Coils"/>
    </source>
</evidence>
<dbReference type="InterPro" id="IPR047343">
    <property type="entry name" value="RUSC1_2"/>
</dbReference>
<dbReference type="PANTHER" id="PTHR15591">
    <property type="entry name" value="RUN AND SH3 DOMAIN CONTAINING"/>
    <property type="match status" value="1"/>
</dbReference>
<proteinExistence type="predicted"/>
<dbReference type="InterPro" id="IPR004012">
    <property type="entry name" value="Run_dom"/>
</dbReference>
<evidence type="ECO:0000256" key="2">
    <source>
        <dbReference type="SAM" id="MobiDB-lite"/>
    </source>
</evidence>
<dbReference type="EMBL" id="CP092880">
    <property type="protein sequence ID" value="UYV80235.1"/>
    <property type="molecule type" value="Genomic_DNA"/>
</dbReference>
<name>A0ABY6LL48_9ARAC</name>